<evidence type="ECO:0000256" key="1">
    <source>
        <dbReference type="SAM" id="Phobius"/>
    </source>
</evidence>
<keyword evidence="1" id="KW-0472">Membrane</keyword>
<dbReference type="Proteomes" id="UP000652013">
    <property type="component" value="Unassembled WGS sequence"/>
</dbReference>
<dbReference type="RefSeq" id="WP_203939019.1">
    <property type="nucleotide sequence ID" value="NZ_BAAAGJ010000002.1"/>
</dbReference>
<accession>A0A8J4DJ34</accession>
<keyword evidence="1" id="KW-0812">Transmembrane</keyword>
<proteinExistence type="predicted"/>
<dbReference type="EMBL" id="BOOY01000025">
    <property type="protein sequence ID" value="GIJ03747.1"/>
    <property type="molecule type" value="Genomic_DNA"/>
</dbReference>
<dbReference type="AlphaFoldDB" id="A0A8J4DJ34"/>
<protein>
    <submittedName>
        <fullName evidence="2">Uncharacterized protein</fullName>
    </submittedName>
</protein>
<evidence type="ECO:0000313" key="2">
    <source>
        <dbReference type="EMBL" id="GIJ03747.1"/>
    </source>
</evidence>
<keyword evidence="3" id="KW-1185">Reference proteome</keyword>
<gene>
    <name evidence="2" type="ORF">Sya03_30990</name>
</gene>
<evidence type="ECO:0000313" key="3">
    <source>
        <dbReference type="Proteomes" id="UP000652013"/>
    </source>
</evidence>
<reference evidence="2" key="1">
    <citation type="submission" date="2021-01" db="EMBL/GenBank/DDBJ databases">
        <title>Whole genome shotgun sequence of Spirilliplanes yamanashiensis NBRC 15828.</title>
        <authorList>
            <person name="Komaki H."/>
            <person name="Tamura T."/>
        </authorList>
    </citation>
    <scope>NUCLEOTIDE SEQUENCE</scope>
    <source>
        <strain evidence="2">NBRC 15828</strain>
    </source>
</reference>
<organism evidence="2 3">
    <name type="scientific">Spirilliplanes yamanashiensis</name>
    <dbReference type="NCBI Taxonomy" id="42233"/>
    <lineage>
        <taxon>Bacteria</taxon>
        <taxon>Bacillati</taxon>
        <taxon>Actinomycetota</taxon>
        <taxon>Actinomycetes</taxon>
        <taxon>Micromonosporales</taxon>
        <taxon>Micromonosporaceae</taxon>
        <taxon>Spirilliplanes</taxon>
    </lineage>
</organism>
<sequence length="385" mass="38361">MDEDELRHLMLAAEVPPGNADVRRAMAAGRRRNRRRTLAAAGAGVAVLAAVGAVVAFEPLRAGPDAPAGPPAPTATAPAPGRCTPTLLDTPGGATGTVTAIDPGGTIAGGGLAGQPPRAILWRDGAVADLPADATGTVADVAGDTVVGYTAPGPGQSTGWVWRGGAVTTLAALDGHPWTRPHAVNAAGVVAGWVQGTAPDDTAPVTWSPDGTVRRLTLPPIPGVTGPSTARDIADDGTIAGEAHGIPVVWSPDGTPRLLPLPDGARTGTAWAVAGPFVYGSAGGVEVRWDLSVPTLTKTSTLPDTGPLGARAGTADGTALLPGDGLQRTAMRIGLDYGGPVPADRLLGPDGELAIATAISADGTTIAGTVLDGDRGRPAIWHCTD</sequence>
<feature type="transmembrane region" description="Helical" evidence="1">
    <location>
        <begin position="38"/>
        <end position="57"/>
    </location>
</feature>
<name>A0A8J4DJ34_9ACTN</name>
<keyword evidence="1" id="KW-1133">Transmembrane helix</keyword>
<comment type="caution">
    <text evidence="2">The sequence shown here is derived from an EMBL/GenBank/DDBJ whole genome shotgun (WGS) entry which is preliminary data.</text>
</comment>